<dbReference type="InterPro" id="IPR050266">
    <property type="entry name" value="AB_hydrolase_sf"/>
</dbReference>
<dbReference type="AlphaFoldDB" id="A0A0F9PE99"/>
<gene>
    <name evidence="2" type="ORF">LCGC14_1148930</name>
</gene>
<sequence length="306" mass="35032">MVYFENGNSRIYYEDVGKGDPIFTNHGLSEDCNYWSEPGVTTNLVNAGYRVISIDMRAHGRTRPISQDKDKGYDADTMYADFDALADHLGIDKFHLLSHATGGMVAARYGRKRSERLLSLILTDTSSQTGVVIPERDDLTDEQKAERAESAKKWAETYDTPEKSAEAWRKIQLSTTVEQRMDGIRKDGWPYLHKMKSSEEKLKIYEGFLRRQDRNEIFDFMRNFYSDPDPGIDELRKIKCPVLVLLGEHDIVFLKPSELMAKEIPDVRHVVMDGLGHMTAIEDPDRTTKEILDFLKTVEKTGKANK</sequence>
<evidence type="ECO:0000313" key="2">
    <source>
        <dbReference type="EMBL" id="KKM99335.1"/>
    </source>
</evidence>
<dbReference type="InterPro" id="IPR000073">
    <property type="entry name" value="AB_hydrolase_1"/>
</dbReference>
<organism evidence="2">
    <name type="scientific">marine sediment metagenome</name>
    <dbReference type="NCBI Taxonomy" id="412755"/>
    <lineage>
        <taxon>unclassified sequences</taxon>
        <taxon>metagenomes</taxon>
        <taxon>ecological metagenomes</taxon>
    </lineage>
</organism>
<evidence type="ECO:0000259" key="1">
    <source>
        <dbReference type="Pfam" id="PF00561"/>
    </source>
</evidence>
<dbReference type="Pfam" id="PF00561">
    <property type="entry name" value="Abhydrolase_1"/>
    <property type="match status" value="1"/>
</dbReference>
<protein>
    <recommendedName>
        <fullName evidence="1">AB hydrolase-1 domain-containing protein</fullName>
    </recommendedName>
</protein>
<feature type="domain" description="AB hydrolase-1" evidence="1">
    <location>
        <begin position="21"/>
        <end position="284"/>
    </location>
</feature>
<dbReference type="EMBL" id="LAZR01005508">
    <property type="protein sequence ID" value="KKM99335.1"/>
    <property type="molecule type" value="Genomic_DNA"/>
</dbReference>
<reference evidence="2" key="1">
    <citation type="journal article" date="2015" name="Nature">
        <title>Complex archaea that bridge the gap between prokaryotes and eukaryotes.</title>
        <authorList>
            <person name="Spang A."/>
            <person name="Saw J.H."/>
            <person name="Jorgensen S.L."/>
            <person name="Zaremba-Niedzwiedzka K."/>
            <person name="Martijn J."/>
            <person name="Lind A.E."/>
            <person name="van Eijk R."/>
            <person name="Schleper C."/>
            <person name="Guy L."/>
            <person name="Ettema T.J."/>
        </authorList>
    </citation>
    <scope>NUCLEOTIDE SEQUENCE</scope>
</reference>
<dbReference type="PANTHER" id="PTHR43798">
    <property type="entry name" value="MONOACYLGLYCEROL LIPASE"/>
    <property type="match status" value="1"/>
</dbReference>
<dbReference type="PRINTS" id="PR00412">
    <property type="entry name" value="EPOXHYDRLASE"/>
</dbReference>
<dbReference type="GO" id="GO:0003824">
    <property type="term" value="F:catalytic activity"/>
    <property type="evidence" value="ECO:0007669"/>
    <property type="project" value="InterPro"/>
</dbReference>
<dbReference type="SUPFAM" id="SSF53474">
    <property type="entry name" value="alpha/beta-Hydrolases"/>
    <property type="match status" value="1"/>
</dbReference>
<name>A0A0F9PE99_9ZZZZ</name>
<comment type="caution">
    <text evidence="2">The sequence shown here is derived from an EMBL/GenBank/DDBJ whole genome shotgun (WGS) entry which is preliminary data.</text>
</comment>
<dbReference type="InterPro" id="IPR029058">
    <property type="entry name" value="AB_hydrolase_fold"/>
</dbReference>
<dbReference type="Gene3D" id="3.40.50.1820">
    <property type="entry name" value="alpha/beta hydrolase"/>
    <property type="match status" value="1"/>
</dbReference>
<proteinExistence type="predicted"/>
<accession>A0A0F9PE99</accession>
<dbReference type="InterPro" id="IPR000639">
    <property type="entry name" value="Epox_hydrolase-like"/>
</dbReference>